<accession>A0AAU7CK53</accession>
<proteinExistence type="predicted"/>
<keyword evidence="1" id="KW-1133">Transmembrane helix</keyword>
<reference evidence="2" key="1">
    <citation type="submission" date="2024-05" db="EMBL/GenBank/DDBJ databases">
        <title>Planctomycetes of the genus Singulisphaera possess chitinolytic capabilities.</title>
        <authorList>
            <person name="Ivanova A."/>
        </authorList>
    </citation>
    <scope>NUCLEOTIDE SEQUENCE</scope>
    <source>
        <strain evidence="2">Ch08T</strain>
    </source>
</reference>
<evidence type="ECO:0008006" key="3">
    <source>
        <dbReference type="Google" id="ProtNLM"/>
    </source>
</evidence>
<protein>
    <recommendedName>
        <fullName evidence="3">DUF2092 domain-containing protein</fullName>
    </recommendedName>
</protein>
<sequence>MSTPSSNPDDLLSRAVDAMRQVPVPEGPSEEVVSRTLAALMAADRVEAPIFHFRRRRLMIAMMKIAAVVVVAAGGLSYLGAPPSGGTMVAFAATVQTLREAQGYSFRMTLSGPDQKKLGTMKTYFKAPGVSRSEQEGGQVVISNTSQGKTLMLDPSSKSALLIESKPHEKPKENSGVGLVESFRKLEASDGVPAGEKEIGGVKARGFRVKKLHDEMVFWIDPNTKLPLLVETTSQVQGKEIRTTLSEFVINPDVDEALFSTEPPPGYTLRRTESDVFGGDPEKFLDIEEAAVRLLRLYTEKSGGTFPTKLDDFNMFNQFFPKDIKKSALPDPERLRTVQTILRFMMATRELKEGFGYKPDGVKLGDADTIILWYKPKGANLHRAIYGDLHGADVTANKLPEPQKP</sequence>
<dbReference type="EMBL" id="CP155447">
    <property type="protein sequence ID" value="XBH05383.1"/>
    <property type="molecule type" value="Genomic_DNA"/>
</dbReference>
<evidence type="ECO:0000313" key="2">
    <source>
        <dbReference type="EMBL" id="XBH05383.1"/>
    </source>
</evidence>
<evidence type="ECO:0000256" key="1">
    <source>
        <dbReference type="SAM" id="Phobius"/>
    </source>
</evidence>
<name>A0AAU7CK53_9BACT</name>
<feature type="transmembrane region" description="Helical" evidence="1">
    <location>
        <begin position="58"/>
        <end position="79"/>
    </location>
</feature>
<organism evidence="2">
    <name type="scientific">Singulisphaera sp. Ch08</name>
    <dbReference type="NCBI Taxonomy" id="3120278"/>
    <lineage>
        <taxon>Bacteria</taxon>
        <taxon>Pseudomonadati</taxon>
        <taxon>Planctomycetota</taxon>
        <taxon>Planctomycetia</taxon>
        <taxon>Isosphaerales</taxon>
        <taxon>Isosphaeraceae</taxon>
        <taxon>Singulisphaera</taxon>
    </lineage>
</organism>
<gene>
    <name evidence="2" type="ORF">V5E97_05035</name>
</gene>
<dbReference type="Gene3D" id="2.50.20.10">
    <property type="entry name" value="Lipoprotein localisation LolA/LolB/LppX"/>
    <property type="match status" value="1"/>
</dbReference>
<keyword evidence="1" id="KW-0472">Membrane</keyword>
<dbReference type="AlphaFoldDB" id="A0AAU7CK53"/>
<dbReference type="RefSeq" id="WP_406698200.1">
    <property type="nucleotide sequence ID" value="NZ_CP155447.1"/>
</dbReference>
<keyword evidence="1" id="KW-0812">Transmembrane</keyword>